<organism evidence="2 3">
    <name type="scientific">Microbacterium phage Pumpernickel</name>
    <dbReference type="NCBI Taxonomy" id="2885983"/>
    <lineage>
        <taxon>Viruses</taxon>
        <taxon>Duplodnaviria</taxon>
        <taxon>Heunggongvirae</taxon>
        <taxon>Uroviricota</taxon>
        <taxon>Caudoviricetes</taxon>
        <taxon>Pumpernickelvirus</taxon>
        <taxon>Pumpernickelvirus pumpernickel</taxon>
    </lineage>
</organism>
<keyword evidence="1" id="KW-1133">Transmembrane helix</keyword>
<dbReference type="KEGG" id="vg:80019876"/>
<feature type="transmembrane region" description="Helical" evidence="1">
    <location>
        <begin position="9"/>
        <end position="26"/>
    </location>
</feature>
<dbReference type="GeneID" id="80019876"/>
<evidence type="ECO:0000313" key="3">
    <source>
        <dbReference type="Proteomes" id="UP000827768"/>
    </source>
</evidence>
<dbReference type="RefSeq" id="YP_010755225.1">
    <property type="nucleotide sequence ID" value="NC_073468.1"/>
</dbReference>
<evidence type="ECO:0000313" key="2">
    <source>
        <dbReference type="EMBL" id="UDL15985.1"/>
    </source>
</evidence>
<reference evidence="2" key="1">
    <citation type="submission" date="2021-09" db="EMBL/GenBank/DDBJ databases">
        <authorList>
            <person name="Andersen S.H."/>
            <person name="Beall E.A."/>
            <person name="Cappelle B."/>
            <person name="Falteisek K.J."/>
            <person name="Fenske B.A."/>
            <person name="Gansluckner N.W."/>
            <person name="Gilbertson S.M."/>
            <person name="Krings K.J."/>
            <person name="Mobeck M."/>
            <person name="Odeku J.O."/>
            <person name="Poncelet M.E."/>
            <person name="Rohr J.R."/>
            <person name="Rolands L."/>
            <person name="Whipple C.D."/>
            <person name="Whipple E.M."/>
            <person name="Spring A.M."/>
            <person name="Klyczek K."/>
            <person name="Garlena R.A."/>
            <person name="Russell D.A."/>
            <person name="Pope W.H."/>
            <person name="Jacobs-Sera D."/>
            <person name="Hatfull G.F."/>
        </authorList>
    </citation>
    <scope>NUCLEOTIDE SEQUENCE</scope>
</reference>
<keyword evidence="3" id="KW-1185">Reference proteome</keyword>
<protein>
    <submittedName>
        <fullName evidence="2">Membrane protein</fullName>
    </submittedName>
</protein>
<feature type="transmembrane region" description="Helical" evidence="1">
    <location>
        <begin position="32"/>
        <end position="52"/>
    </location>
</feature>
<name>A0AAE8Y7L7_9CAUD</name>
<keyword evidence="1" id="KW-0472">Membrane</keyword>
<dbReference type="EMBL" id="OK040790">
    <property type="protein sequence ID" value="UDL15985.1"/>
    <property type="molecule type" value="Genomic_DNA"/>
</dbReference>
<gene>
    <name evidence="2" type="primary">235</name>
    <name evidence="2" type="ORF">SEA_PUMPERNICKEL_235</name>
</gene>
<proteinExistence type="predicted"/>
<dbReference type="Proteomes" id="UP000827768">
    <property type="component" value="Segment"/>
</dbReference>
<sequence>MSRFVPHQFHLGYWLLFPGVLFFTTQDPEWPFWVRLIMTVVGWIFLAEALAVTEKIAYQYGKVGGIPRQWGVAVVSRTDASWRDVKPMPDLTEANTYRDAFNEAASKGMLIDEFAILIRRNRRGKWKAVTDDD</sequence>
<accession>A0AAE8Y7L7</accession>
<keyword evidence="1" id="KW-0812">Transmembrane</keyword>
<evidence type="ECO:0000256" key="1">
    <source>
        <dbReference type="SAM" id="Phobius"/>
    </source>
</evidence>